<evidence type="ECO:0000256" key="1">
    <source>
        <dbReference type="SAM" id="MobiDB-lite"/>
    </source>
</evidence>
<proteinExistence type="predicted"/>
<feature type="region of interest" description="Disordered" evidence="1">
    <location>
        <begin position="36"/>
        <end position="184"/>
    </location>
</feature>
<name>A0A2N9G347_FAGSY</name>
<protein>
    <submittedName>
        <fullName evidence="2">Uncharacterized protein</fullName>
    </submittedName>
</protein>
<evidence type="ECO:0000313" key="2">
    <source>
        <dbReference type="EMBL" id="SPC93835.1"/>
    </source>
</evidence>
<dbReference type="AlphaFoldDB" id="A0A2N9G347"/>
<feature type="compositionally biased region" description="Acidic residues" evidence="1">
    <location>
        <begin position="204"/>
        <end position="216"/>
    </location>
</feature>
<gene>
    <name evidence="2" type="ORF">FSB_LOCUS21717</name>
</gene>
<feature type="compositionally biased region" description="Polar residues" evidence="1">
    <location>
        <begin position="78"/>
        <end position="87"/>
    </location>
</feature>
<feature type="compositionally biased region" description="Polar residues" evidence="1">
    <location>
        <begin position="36"/>
        <end position="60"/>
    </location>
</feature>
<feature type="compositionally biased region" description="Polar residues" evidence="1">
    <location>
        <begin position="142"/>
        <end position="152"/>
    </location>
</feature>
<sequence>MQLQQNPEAYQDSLEPPFDNHFAMLHLDQPCTTCASCHASTSNPMKRRSPTSLHQDPTLFSDSDSDSQPKPKKLFLDQDNQTHQGFSKLSLPFQPHSYPLLRRSISDPPQSPENAKTAIIPVTPSSHTGLPPLPPTLRRSVSDPNPSPVKTYSRSSSSGDVSSVDITKEDTPNSNSNSKKRLRRMKDCMREMSKWCEEIMSEKEDGEGEEQEEEDNNAATTKDNSAPEFEESVYVERVGEGLTVNFKCPCGKGYHILLSGNNCYYKLM</sequence>
<organism evidence="2">
    <name type="scientific">Fagus sylvatica</name>
    <name type="common">Beechnut</name>
    <dbReference type="NCBI Taxonomy" id="28930"/>
    <lineage>
        <taxon>Eukaryota</taxon>
        <taxon>Viridiplantae</taxon>
        <taxon>Streptophyta</taxon>
        <taxon>Embryophyta</taxon>
        <taxon>Tracheophyta</taxon>
        <taxon>Spermatophyta</taxon>
        <taxon>Magnoliopsida</taxon>
        <taxon>eudicotyledons</taxon>
        <taxon>Gunneridae</taxon>
        <taxon>Pentapetalae</taxon>
        <taxon>rosids</taxon>
        <taxon>fabids</taxon>
        <taxon>Fagales</taxon>
        <taxon>Fagaceae</taxon>
        <taxon>Fagus</taxon>
    </lineage>
</organism>
<reference evidence="2" key="1">
    <citation type="submission" date="2018-02" db="EMBL/GenBank/DDBJ databases">
        <authorList>
            <person name="Cohen D.B."/>
            <person name="Kent A.D."/>
        </authorList>
    </citation>
    <scope>NUCLEOTIDE SEQUENCE</scope>
</reference>
<accession>A0A2N9G347</accession>
<dbReference type="EMBL" id="OIVN01001428">
    <property type="protein sequence ID" value="SPC93835.1"/>
    <property type="molecule type" value="Genomic_DNA"/>
</dbReference>
<feature type="region of interest" description="Disordered" evidence="1">
    <location>
        <begin position="198"/>
        <end position="232"/>
    </location>
</feature>
<feature type="compositionally biased region" description="Low complexity" evidence="1">
    <location>
        <begin position="153"/>
        <end position="165"/>
    </location>
</feature>